<evidence type="ECO:0000256" key="2">
    <source>
        <dbReference type="ARBA" id="ARBA00022723"/>
    </source>
</evidence>
<protein>
    <recommendedName>
        <fullName evidence="6">Alcohol dehydrogenase N-terminal domain-containing protein</fullName>
    </recommendedName>
</protein>
<dbReference type="Proteomes" id="UP001501057">
    <property type="component" value="Unassembled WGS sequence"/>
</dbReference>
<evidence type="ECO:0000256" key="1">
    <source>
        <dbReference type="ARBA" id="ARBA00001947"/>
    </source>
</evidence>
<dbReference type="RefSeq" id="WP_425545833.1">
    <property type="nucleotide sequence ID" value="NZ_BAAAME010000005.1"/>
</dbReference>
<reference evidence="5" key="1">
    <citation type="journal article" date="2019" name="Int. J. Syst. Evol. Microbiol.">
        <title>The Global Catalogue of Microorganisms (GCM) 10K type strain sequencing project: providing services to taxonomists for standard genome sequencing and annotation.</title>
        <authorList>
            <consortium name="The Broad Institute Genomics Platform"/>
            <consortium name="The Broad Institute Genome Sequencing Center for Infectious Disease"/>
            <person name="Wu L."/>
            <person name="Ma J."/>
        </authorList>
    </citation>
    <scope>NUCLEOTIDE SEQUENCE [LARGE SCALE GENOMIC DNA]</scope>
    <source>
        <strain evidence="5">JCM 13518</strain>
    </source>
</reference>
<comment type="cofactor">
    <cofactor evidence="1">
        <name>Zn(2+)</name>
        <dbReference type="ChEBI" id="CHEBI:29105"/>
    </cofactor>
</comment>
<dbReference type="EMBL" id="BAAAME010000005">
    <property type="protein sequence ID" value="GAA1748862.1"/>
    <property type="molecule type" value="Genomic_DNA"/>
</dbReference>
<dbReference type="PANTHER" id="PTHR42813">
    <property type="entry name" value="ZINC-TYPE ALCOHOL DEHYDROGENASE-LIKE"/>
    <property type="match status" value="1"/>
</dbReference>
<accession>A0ABP4W843</accession>
<proteinExistence type="predicted"/>
<keyword evidence="3" id="KW-0862">Zinc</keyword>
<dbReference type="SUPFAM" id="SSF50129">
    <property type="entry name" value="GroES-like"/>
    <property type="match status" value="1"/>
</dbReference>
<dbReference type="InterPro" id="IPR011032">
    <property type="entry name" value="GroES-like_sf"/>
</dbReference>
<evidence type="ECO:0000313" key="5">
    <source>
        <dbReference type="Proteomes" id="UP001501057"/>
    </source>
</evidence>
<evidence type="ECO:0000313" key="4">
    <source>
        <dbReference type="EMBL" id="GAA1748862.1"/>
    </source>
</evidence>
<comment type="caution">
    <text evidence="4">The sequence shown here is derived from an EMBL/GenBank/DDBJ whole genome shotgun (WGS) entry which is preliminary data.</text>
</comment>
<dbReference type="Gene3D" id="3.90.180.10">
    <property type="entry name" value="Medium-chain alcohol dehydrogenases, catalytic domain"/>
    <property type="match status" value="1"/>
</dbReference>
<keyword evidence="2" id="KW-0479">Metal-binding</keyword>
<gene>
    <name evidence="4" type="ORF">GCM10009710_31170</name>
</gene>
<organism evidence="4 5">
    <name type="scientific">Aeromicrobium alkaliterrae</name>
    <dbReference type="NCBI Taxonomy" id="302168"/>
    <lineage>
        <taxon>Bacteria</taxon>
        <taxon>Bacillati</taxon>
        <taxon>Actinomycetota</taxon>
        <taxon>Actinomycetes</taxon>
        <taxon>Propionibacteriales</taxon>
        <taxon>Nocardioidaceae</taxon>
        <taxon>Aeromicrobium</taxon>
    </lineage>
</organism>
<evidence type="ECO:0000256" key="3">
    <source>
        <dbReference type="ARBA" id="ARBA00022833"/>
    </source>
</evidence>
<sequence length="95" mass="10218">MRVEDVPDPTIQAPTDAIIEVTTTGLCGSDLHLYETFGAFLEHGMGAQLFGCTDLYGSVPGGQAQYLRMPLEDAASAYAMFQAKEDDAIKVVFTP</sequence>
<keyword evidence="5" id="KW-1185">Reference proteome</keyword>
<dbReference type="PANTHER" id="PTHR42813:SF2">
    <property type="entry name" value="DEHYDROGENASE, ZINC-CONTAINING, PUTATIVE (AFU_ORTHOLOGUE AFUA_2G02810)-RELATED"/>
    <property type="match status" value="1"/>
</dbReference>
<evidence type="ECO:0008006" key="6">
    <source>
        <dbReference type="Google" id="ProtNLM"/>
    </source>
</evidence>
<name>A0ABP4W843_9ACTN</name>